<comment type="caution">
    <text evidence="2">The sequence shown here is derived from an EMBL/GenBank/DDBJ whole genome shotgun (WGS) entry which is preliminary data.</text>
</comment>
<evidence type="ECO:0000313" key="3">
    <source>
        <dbReference type="Proteomes" id="UP001229421"/>
    </source>
</evidence>
<dbReference type="AlphaFoldDB" id="A0AAD8NPU0"/>
<dbReference type="Proteomes" id="UP001229421">
    <property type="component" value="Unassembled WGS sequence"/>
</dbReference>
<keyword evidence="1" id="KW-0472">Membrane</keyword>
<keyword evidence="3" id="KW-1185">Reference proteome</keyword>
<organism evidence="2 3">
    <name type="scientific">Tagetes erecta</name>
    <name type="common">African marigold</name>
    <dbReference type="NCBI Taxonomy" id="13708"/>
    <lineage>
        <taxon>Eukaryota</taxon>
        <taxon>Viridiplantae</taxon>
        <taxon>Streptophyta</taxon>
        <taxon>Embryophyta</taxon>
        <taxon>Tracheophyta</taxon>
        <taxon>Spermatophyta</taxon>
        <taxon>Magnoliopsida</taxon>
        <taxon>eudicotyledons</taxon>
        <taxon>Gunneridae</taxon>
        <taxon>Pentapetalae</taxon>
        <taxon>asterids</taxon>
        <taxon>campanulids</taxon>
        <taxon>Asterales</taxon>
        <taxon>Asteraceae</taxon>
        <taxon>Asteroideae</taxon>
        <taxon>Heliantheae alliance</taxon>
        <taxon>Tageteae</taxon>
        <taxon>Tagetes</taxon>
    </lineage>
</organism>
<evidence type="ECO:0000256" key="1">
    <source>
        <dbReference type="SAM" id="Phobius"/>
    </source>
</evidence>
<feature type="transmembrane region" description="Helical" evidence="1">
    <location>
        <begin position="12"/>
        <end position="35"/>
    </location>
</feature>
<keyword evidence="1" id="KW-0812">Transmembrane</keyword>
<keyword evidence="1" id="KW-1133">Transmembrane helix</keyword>
<gene>
    <name evidence="2" type="ORF">QVD17_31982</name>
</gene>
<protein>
    <submittedName>
        <fullName evidence="2">Uncharacterized protein</fullName>
    </submittedName>
</protein>
<sequence>MDIRIRPAPIVYPYLTLADLIYTYLFLQPVFFVILHTNNPNSPPWFNRRFYPSAADSSKSVANQDSIDLHPLI</sequence>
<name>A0AAD8NPU0_TARER</name>
<reference evidence="2" key="1">
    <citation type="journal article" date="2023" name="bioRxiv">
        <title>Improved chromosome-level genome assembly for marigold (Tagetes erecta).</title>
        <authorList>
            <person name="Jiang F."/>
            <person name="Yuan L."/>
            <person name="Wang S."/>
            <person name="Wang H."/>
            <person name="Xu D."/>
            <person name="Wang A."/>
            <person name="Fan W."/>
        </authorList>
    </citation>
    <scope>NUCLEOTIDE SEQUENCE</scope>
    <source>
        <strain evidence="2">WSJ</strain>
        <tissue evidence="2">Leaf</tissue>
    </source>
</reference>
<dbReference type="EMBL" id="JAUHHV010000008">
    <property type="protein sequence ID" value="KAK1416193.1"/>
    <property type="molecule type" value="Genomic_DNA"/>
</dbReference>
<proteinExistence type="predicted"/>
<accession>A0AAD8NPU0</accession>
<evidence type="ECO:0000313" key="2">
    <source>
        <dbReference type="EMBL" id="KAK1416193.1"/>
    </source>
</evidence>